<proteinExistence type="inferred from homology"/>
<evidence type="ECO:0000313" key="10">
    <source>
        <dbReference type="Proteomes" id="UP000694864"/>
    </source>
</evidence>
<evidence type="ECO:0000259" key="9">
    <source>
        <dbReference type="PROSITE" id="PS50290"/>
    </source>
</evidence>
<dbReference type="InterPro" id="IPR029044">
    <property type="entry name" value="Nucleotide-diphossugar_trans"/>
</dbReference>
<evidence type="ECO:0000256" key="3">
    <source>
        <dbReference type="ARBA" id="ARBA00022676"/>
    </source>
</evidence>
<dbReference type="PROSITE" id="PS50290">
    <property type="entry name" value="PI3_4_KINASE_3"/>
    <property type="match status" value="1"/>
</dbReference>
<dbReference type="InterPro" id="IPR044571">
    <property type="entry name" value="P4KG1-8"/>
</dbReference>
<dbReference type="Proteomes" id="UP000694864">
    <property type="component" value="Chromosome 5"/>
</dbReference>
<sequence length="791" mass="88368">MDSRSELRKSFKSFNGRMIVVILASLCLLTATSSLVLLASSSSLGNEDQVESSSEEQENQLVPYLGLGTWIGGGAQPSNDELPEDVKLEDQLTNDICRNDDPLLYLLVPSYAKDCAKPMEKMQNNLALHHKLGTQLANPSLEEEGSANTDQQQQRVLDTIRGMGQVLAGGSNQLCDCKMITDMLGTMLQTAVENPDLFHYALFSDNVLVASVVVRSTVMNAQDPSQHAFHLVIDTLNFRAMSMWFRLNHPKDVTIQAQSFRGFSRPDSSYSPLLRQLESAATKKLYFKNELETSESLESCSDSENPKYWNPEYISILDRLRSFLLNIFPKLTKVLLPQDHFTSLWSINLEEMMNSEEVMCGGSFNHLATYLTFRDLYISESFRNTFILKGISWRGLSWREQEAPQSIHSQISQKVCGVINTTTSTVREELENEIWVSSEGEDDTPEILEDSSHISIKDDSVSDLIILISAKPLKKDIEDFIKSCIDGLKAGNTPELSKEGTGGAYFMKGSSGKTVGVFKPSDEEPMAANNPRGLEVSKNGEGAKKGTKVGEGALREVAAYLLDHDGFSGVPPTVMVECRHIGFHNPNGNGLKTKRGSLQMFVENEGSLDDLGLDTFPVEEVQKISVLDLRLANADRHVGNILRTRDQDGKMIFVPIDHGYTLPSSFEDCTFEWVNWPQAKQPYSEKTQDYIRTLDAESDITLLKSRGLEIPLETARTLIISTRFLQEGSRRGLTASAIGGMMSREIWDQKSPVEEILEKAKEEELPGMTESDFLQLVFQFMDDYLNEMLLD</sequence>
<feature type="domain" description="PI3K/PI4K catalytic" evidence="9">
    <location>
        <begin position="491"/>
        <end position="789"/>
    </location>
</feature>
<dbReference type="PANTHER" id="PTHR45800">
    <property type="entry name" value="PHOSPHATIDYLINOSITOL 4-KINASE GAMMA"/>
    <property type="match status" value="1"/>
</dbReference>
<organism evidence="10 11">
    <name type="scientific">Camelina sativa</name>
    <name type="common">False flax</name>
    <name type="synonym">Myagrum sativum</name>
    <dbReference type="NCBI Taxonomy" id="90675"/>
    <lineage>
        <taxon>Eukaryota</taxon>
        <taxon>Viridiplantae</taxon>
        <taxon>Streptophyta</taxon>
        <taxon>Embryophyta</taxon>
        <taxon>Tracheophyta</taxon>
        <taxon>Spermatophyta</taxon>
        <taxon>Magnoliopsida</taxon>
        <taxon>eudicotyledons</taxon>
        <taxon>Gunneridae</taxon>
        <taxon>Pentapetalae</taxon>
        <taxon>rosids</taxon>
        <taxon>malvids</taxon>
        <taxon>Brassicales</taxon>
        <taxon>Brassicaceae</taxon>
        <taxon>Camelineae</taxon>
        <taxon>Camelina</taxon>
    </lineage>
</organism>
<dbReference type="InterPro" id="IPR000403">
    <property type="entry name" value="PI3/4_kinase_cat_dom"/>
</dbReference>
<keyword evidence="5" id="KW-0547">Nucleotide-binding</keyword>
<dbReference type="InterPro" id="IPR002495">
    <property type="entry name" value="Glyco_trans_8"/>
</dbReference>
<evidence type="ECO:0000256" key="8">
    <source>
        <dbReference type="SAM" id="MobiDB-lite"/>
    </source>
</evidence>
<evidence type="ECO:0000256" key="5">
    <source>
        <dbReference type="ARBA" id="ARBA00022741"/>
    </source>
</evidence>
<accession>A0ABM0YZJ5</accession>
<evidence type="ECO:0000313" key="11">
    <source>
        <dbReference type="RefSeq" id="XP_010508328.1"/>
    </source>
</evidence>
<dbReference type="SUPFAM" id="SSF53448">
    <property type="entry name" value="Nucleotide-diphospho-sugar transferases"/>
    <property type="match status" value="1"/>
</dbReference>
<keyword evidence="3" id="KW-0328">Glycosyltransferase</keyword>
<reference evidence="10" key="1">
    <citation type="journal article" date="2014" name="Nat. Commun.">
        <title>The emerging biofuel crop Camelina sativa retains a highly undifferentiated hexaploid genome structure.</title>
        <authorList>
            <person name="Kagale S."/>
            <person name="Koh C."/>
            <person name="Nixon J."/>
            <person name="Bollina V."/>
            <person name="Clarke W.E."/>
            <person name="Tuteja R."/>
            <person name="Spillane C."/>
            <person name="Robinson S.J."/>
            <person name="Links M.G."/>
            <person name="Clarke C."/>
            <person name="Higgins E.E."/>
            <person name="Huebert T."/>
            <person name="Sharpe A.G."/>
            <person name="Parkin I.A."/>
        </authorList>
    </citation>
    <scope>NUCLEOTIDE SEQUENCE [LARGE SCALE GENOMIC DNA]</scope>
    <source>
        <strain evidence="10">cv. DH55</strain>
    </source>
</reference>
<evidence type="ECO:0000256" key="6">
    <source>
        <dbReference type="ARBA" id="ARBA00022777"/>
    </source>
</evidence>
<evidence type="ECO:0000256" key="2">
    <source>
        <dbReference type="ARBA" id="ARBA00012169"/>
    </source>
</evidence>
<comment type="similarity">
    <text evidence="1">Belongs to the PI3/PI4-kinase family. Type II PI4K subfamily.</text>
</comment>
<evidence type="ECO:0000256" key="4">
    <source>
        <dbReference type="ARBA" id="ARBA00022679"/>
    </source>
</evidence>
<dbReference type="Pfam" id="PF00454">
    <property type="entry name" value="PI3_PI4_kinase"/>
    <property type="match status" value="1"/>
</dbReference>
<dbReference type="RefSeq" id="XP_010508328.1">
    <property type="nucleotide sequence ID" value="XM_010510026.2"/>
</dbReference>
<dbReference type="PANTHER" id="PTHR45800:SF24">
    <property type="entry name" value="PHOSPHATIDYLINOSITOL 4-KINASE GAMMA 4"/>
    <property type="match status" value="1"/>
</dbReference>
<feature type="region of interest" description="Disordered" evidence="8">
    <location>
        <begin position="523"/>
        <end position="546"/>
    </location>
</feature>
<reference evidence="11" key="2">
    <citation type="submission" date="2025-08" db="UniProtKB">
        <authorList>
            <consortium name="RefSeq"/>
        </authorList>
    </citation>
    <scope>IDENTIFICATION</scope>
    <source>
        <tissue evidence="11">Leaf</tissue>
    </source>
</reference>
<protein>
    <recommendedName>
        <fullName evidence="2">1-phosphatidylinositol 4-kinase</fullName>
        <ecNumber evidence="2">2.7.1.67</ecNumber>
    </recommendedName>
</protein>
<gene>
    <name evidence="11" type="primary">LOC104784920</name>
</gene>
<evidence type="ECO:0000256" key="1">
    <source>
        <dbReference type="ARBA" id="ARBA00008941"/>
    </source>
</evidence>
<dbReference type="GeneID" id="104784920"/>
<keyword evidence="4" id="KW-0808">Transferase</keyword>
<dbReference type="EC" id="2.7.1.67" evidence="2"/>
<keyword evidence="10" id="KW-1185">Reference proteome</keyword>
<keyword evidence="6" id="KW-0418">Kinase</keyword>
<dbReference type="Pfam" id="PF01501">
    <property type="entry name" value="Glyco_transf_8"/>
    <property type="match status" value="1"/>
</dbReference>
<name>A0ABM0YZJ5_CAMSA</name>
<evidence type="ECO:0000256" key="7">
    <source>
        <dbReference type="ARBA" id="ARBA00022840"/>
    </source>
</evidence>
<keyword evidence="7" id="KW-0067">ATP-binding</keyword>